<feature type="domain" description="Carrier" evidence="3">
    <location>
        <begin position="30"/>
        <end position="105"/>
    </location>
</feature>
<dbReference type="PROSITE" id="PS50075">
    <property type="entry name" value="CARRIER"/>
    <property type="match status" value="1"/>
</dbReference>
<protein>
    <recommendedName>
        <fullName evidence="3">Carrier domain-containing protein</fullName>
    </recommendedName>
</protein>
<dbReference type="KEGG" id="geh:HYN69_04090"/>
<dbReference type="Pfam" id="PF00975">
    <property type="entry name" value="Thioesterase"/>
    <property type="match status" value="1"/>
</dbReference>
<dbReference type="Proteomes" id="UP000244496">
    <property type="component" value="Chromosome"/>
</dbReference>
<evidence type="ECO:0000313" key="4">
    <source>
        <dbReference type="EMBL" id="AWB47797.1"/>
    </source>
</evidence>
<dbReference type="InterPro" id="IPR009081">
    <property type="entry name" value="PP-bd_ACP"/>
</dbReference>
<dbReference type="SMART" id="SM00824">
    <property type="entry name" value="PKS_TE"/>
    <property type="match status" value="1"/>
</dbReference>
<dbReference type="SUPFAM" id="SSF53474">
    <property type="entry name" value="alpha/beta-Hydrolases"/>
    <property type="match status" value="1"/>
</dbReference>
<dbReference type="AlphaFoldDB" id="A0A2S0UIY5"/>
<evidence type="ECO:0000313" key="5">
    <source>
        <dbReference type="Proteomes" id="UP000244496"/>
    </source>
</evidence>
<accession>A0A2S0UIY5</accession>
<dbReference type="SUPFAM" id="SSF47336">
    <property type="entry name" value="ACP-like"/>
    <property type="match status" value="1"/>
</dbReference>
<gene>
    <name evidence="4" type="ORF">HYN69_04090</name>
</gene>
<dbReference type="InterPro" id="IPR036736">
    <property type="entry name" value="ACP-like_sf"/>
</dbReference>
<dbReference type="EMBL" id="CP028918">
    <property type="protein sequence ID" value="AWB47797.1"/>
    <property type="molecule type" value="Genomic_DNA"/>
</dbReference>
<proteinExistence type="predicted"/>
<evidence type="ECO:0000256" key="1">
    <source>
        <dbReference type="ARBA" id="ARBA00022450"/>
    </source>
</evidence>
<keyword evidence="2" id="KW-0597">Phosphoprotein</keyword>
<sequence length="386" mass="41099">MAGATIVAKTDAGGGFARRDDLRLPYAFVPAGTALEAKVADVFGAVLRVAGVGVVDDFFDLGGDSLGGEQIALEIERRTGKPFAISALFDCPTPRLIAAYLQRAGVAKGGQDATRIFVVHGRGGYTVLRPEFRAGLTRGAEITMFELPGIRGDAPVPETVADVAAAYVDQIGRDYPQGPIRLAAFCAGGLIALEMAAQLKRAGRPVAGLVLIDPSVPSRLRKRHRMLARIEAGGDRLRLAYGVRFGDGAALPAPLGALARLVRRVEYRLRLWAILLRENWFDRLRGGGGLARYRNAALKALPRAKLITAYRFAWPEPFDGPVGVIASQERGPAFGKAGGIWRRFLPQAEVVTVAVSHADIGKGSAAEVADRMEAMLLSPEALARAG</sequence>
<evidence type="ECO:0000259" key="3">
    <source>
        <dbReference type="PROSITE" id="PS50075"/>
    </source>
</evidence>
<organism evidence="4 5">
    <name type="scientific">Paragemmobacter aquarius</name>
    <dbReference type="NCBI Taxonomy" id="2169400"/>
    <lineage>
        <taxon>Bacteria</taxon>
        <taxon>Pseudomonadati</taxon>
        <taxon>Pseudomonadota</taxon>
        <taxon>Alphaproteobacteria</taxon>
        <taxon>Rhodobacterales</taxon>
        <taxon>Paracoccaceae</taxon>
        <taxon>Paragemmobacter</taxon>
    </lineage>
</organism>
<evidence type="ECO:0000256" key="2">
    <source>
        <dbReference type="ARBA" id="ARBA00022553"/>
    </source>
</evidence>
<dbReference type="InterPro" id="IPR020802">
    <property type="entry name" value="TesA-like"/>
</dbReference>
<dbReference type="GO" id="GO:0031177">
    <property type="term" value="F:phosphopantetheine binding"/>
    <property type="evidence" value="ECO:0007669"/>
    <property type="project" value="InterPro"/>
</dbReference>
<reference evidence="4 5" key="1">
    <citation type="submission" date="2018-04" db="EMBL/GenBank/DDBJ databases">
        <title>Genome sequencing of Gemmobacter.</title>
        <authorList>
            <person name="Yi H."/>
            <person name="Baek M.-G."/>
        </authorList>
    </citation>
    <scope>NUCLEOTIDE SEQUENCE [LARGE SCALE GENOMIC DNA]</scope>
    <source>
        <strain evidence="4 5">HYN0069</strain>
    </source>
</reference>
<dbReference type="InterPro" id="IPR020806">
    <property type="entry name" value="PKS_PP-bd"/>
</dbReference>
<dbReference type="SMART" id="SM00823">
    <property type="entry name" value="PKS_PP"/>
    <property type="match status" value="1"/>
</dbReference>
<dbReference type="Gene3D" id="1.10.1200.10">
    <property type="entry name" value="ACP-like"/>
    <property type="match status" value="1"/>
</dbReference>
<dbReference type="Pfam" id="PF00550">
    <property type="entry name" value="PP-binding"/>
    <property type="match status" value="1"/>
</dbReference>
<dbReference type="InterPro" id="IPR029058">
    <property type="entry name" value="AB_hydrolase_fold"/>
</dbReference>
<keyword evidence="1" id="KW-0596">Phosphopantetheine</keyword>
<keyword evidence="5" id="KW-1185">Reference proteome</keyword>
<dbReference type="InterPro" id="IPR001031">
    <property type="entry name" value="Thioesterase"/>
</dbReference>
<dbReference type="Gene3D" id="3.40.50.1820">
    <property type="entry name" value="alpha/beta hydrolase"/>
    <property type="match status" value="1"/>
</dbReference>
<name>A0A2S0UIY5_9RHOB</name>